<dbReference type="EMBL" id="RDSM01000003">
    <property type="protein sequence ID" value="RXH54892.1"/>
    <property type="molecule type" value="Genomic_DNA"/>
</dbReference>
<dbReference type="Gene3D" id="3.30.750.24">
    <property type="entry name" value="STAS domain"/>
    <property type="match status" value="1"/>
</dbReference>
<dbReference type="RefSeq" id="WP_128914608.1">
    <property type="nucleotide sequence ID" value="NZ_RDSM01000003.1"/>
</dbReference>
<dbReference type="AlphaFoldDB" id="A0A4Q0SWV0"/>
<dbReference type="Proteomes" id="UP000289437">
    <property type="component" value="Unassembled WGS sequence"/>
</dbReference>
<dbReference type="PANTHER" id="PTHR33495">
    <property type="entry name" value="ANTI-SIGMA FACTOR ANTAGONIST TM_1081-RELATED-RELATED"/>
    <property type="match status" value="1"/>
</dbReference>
<organism evidence="2 3">
    <name type="scientific">Granulicella sibirica</name>
    <dbReference type="NCBI Taxonomy" id="2479048"/>
    <lineage>
        <taxon>Bacteria</taxon>
        <taxon>Pseudomonadati</taxon>
        <taxon>Acidobacteriota</taxon>
        <taxon>Terriglobia</taxon>
        <taxon>Terriglobales</taxon>
        <taxon>Acidobacteriaceae</taxon>
        <taxon>Granulicella</taxon>
    </lineage>
</organism>
<proteinExistence type="predicted"/>
<evidence type="ECO:0000313" key="3">
    <source>
        <dbReference type="Proteomes" id="UP000289437"/>
    </source>
</evidence>
<accession>A0A4Q0SWV0</accession>
<dbReference type="SUPFAM" id="SSF52091">
    <property type="entry name" value="SpoIIaa-like"/>
    <property type="match status" value="1"/>
</dbReference>
<dbReference type="Pfam" id="PF13466">
    <property type="entry name" value="STAS_2"/>
    <property type="match status" value="1"/>
</dbReference>
<evidence type="ECO:0000259" key="1">
    <source>
        <dbReference type="PROSITE" id="PS50801"/>
    </source>
</evidence>
<dbReference type="InterPro" id="IPR036513">
    <property type="entry name" value="STAS_dom_sf"/>
</dbReference>
<evidence type="ECO:0000313" key="2">
    <source>
        <dbReference type="EMBL" id="RXH54892.1"/>
    </source>
</evidence>
<protein>
    <recommendedName>
        <fullName evidence="1">STAS domain-containing protein</fullName>
    </recommendedName>
</protein>
<dbReference type="PROSITE" id="PS50801">
    <property type="entry name" value="STAS"/>
    <property type="match status" value="1"/>
</dbReference>
<dbReference type="PANTHER" id="PTHR33495:SF6">
    <property type="entry name" value="ANTI-SIGMA FACTOR ANTAGONIST"/>
    <property type="match status" value="1"/>
</dbReference>
<reference evidence="3" key="2">
    <citation type="submission" date="2019-02" db="EMBL/GenBank/DDBJ databases">
        <title>Granulicella sibirica sp. nov., a psychrotolerant acidobacterium isolated from an organic soil layer in forested tundra, West Siberia.</title>
        <authorList>
            <person name="Oshkin I.Y."/>
            <person name="Kulichevskaya I.S."/>
            <person name="Rijpstra W.I.C."/>
            <person name="Sinninghe Damste J.S."/>
            <person name="Rakitin A.L."/>
            <person name="Ravin N.V."/>
            <person name="Dedysh S.N."/>
        </authorList>
    </citation>
    <scope>NUCLEOTIDE SEQUENCE [LARGE SCALE GENOMIC DNA]</scope>
    <source>
        <strain evidence="3">AF10</strain>
    </source>
</reference>
<dbReference type="GO" id="GO:0043856">
    <property type="term" value="F:anti-sigma factor antagonist activity"/>
    <property type="evidence" value="ECO:0007669"/>
    <property type="project" value="TreeGrafter"/>
</dbReference>
<reference evidence="2 3" key="1">
    <citation type="submission" date="2018-11" db="EMBL/GenBank/DDBJ databases">
        <authorList>
            <person name="Mardanov A.V."/>
            <person name="Ravin N.V."/>
            <person name="Dedysh S.N."/>
        </authorList>
    </citation>
    <scope>NUCLEOTIDE SEQUENCE [LARGE SCALE GENOMIC DNA]</scope>
    <source>
        <strain evidence="2 3">AF10</strain>
    </source>
</reference>
<feature type="domain" description="STAS" evidence="1">
    <location>
        <begin position="21"/>
        <end position="119"/>
    </location>
</feature>
<keyword evidence="3" id="KW-1185">Reference proteome</keyword>
<sequence length="120" mass="12921">MQEQGTRVKVEEVSCGSGDPITVLRFSGDITSASQTAVLGNYQGLGTTTRKILLDFSKVEYLNSSGIALVIQMMIAASKQGQVIQTFGLTPHFQKVFTMVGITKYTKLHPDEKSACAAFG</sequence>
<gene>
    <name evidence="2" type="ORF">GRAN_3996</name>
</gene>
<comment type="caution">
    <text evidence="2">The sequence shown here is derived from an EMBL/GenBank/DDBJ whole genome shotgun (WGS) entry which is preliminary data.</text>
</comment>
<dbReference type="CDD" id="cd07043">
    <property type="entry name" value="STAS_anti-anti-sigma_factors"/>
    <property type="match status" value="1"/>
</dbReference>
<dbReference type="InterPro" id="IPR058548">
    <property type="entry name" value="MlaB-like_STAS"/>
</dbReference>
<dbReference type="OrthoDB" id="119566at2"/>
<dbReference type="InterPro" id="IPR002645">
    <property type="entry name" value="STAS_dom"/>
</dbReference>
<name>A0A4Q0SWV0_9BACT</name>